<evidence type="ECO:0000313" key="2">
    <source>
        <dbReference type="Proteomes" id="UP001060336"/>
    </source>
</evidence>
<dbReference type="AlphaFoldDB" id="A0A9J7AY18"/>
<sequence length="112" mass="11767">MRDVLGAIALLLISTFLIAGMMLTGPVQTDRTLAAIFPPWFDRTTVLGAVSESGGMMLRHGGLETVALVRLNRPDAVEQLKNSGAWAVVDPTGLFGCAGVKGSAAPVFLKEI</sequence>
<dbReference type="EMBL" id="CP102480">
    <property type="protein sequence ID" value="UUX51966.1"/>
    <property type="molecule type" value="Genomic_DNA"/>
</dbReference>
<accession>A0A9J7AY18</accession>
<reference evidence="1" key="1">
    <citation type="submission" date="2022-08" db="EMBL/GenBank/DDBJ databases">
        <title>Nisaea acidiphila sp. nov., isolated from a marine algal debris and emended description of the genus Nisaea Urios et al. 2008.</title>
        <authorList>
            <person name="Kwon K."/>
        </authorList>
    </citation>
    <scope>NUCLEOTIDE SEQUENCE</scope>
    <source>
        <strain evidence="1">MEBiC11861</strain>
    </source>
</reference>
<organism evidence="1 2">
    <name type="scientific">Nisaea acidiphila</name>
    <dbReference type="NCBI Taxonomy" id="1862145"/>
    <lineage>
        <taxon>Bacteria</taxon>
        <taxon>Pseudomonadati</taxon>
        <taxon>Pseudomonadota</taxon>
        <taxon>Alphaproteobacteria</taxon>
        <taxon>Rhodospirillales</taxon>
        <taxon>Thalassobaculaceae</taxon>
        <taxon>Nisaea</taxon>
    </lineage>
</organism>
<proteinExistence type="predicted"/>
<dbReference type="Proteomes" id="UP001060336">
    <property type="component" value="Chromosome"/>
</dbReference>
<dbReference type="KEGG" id="naci:NUH88_09725"/>
<dbReference type="RefSeq" id="WP_257771752.1">
    <property type="nucleotide sequence ID" value="NZ_CP102480.1"/>
</dbReference>
<gene>
    <name evidence="1" type="ORF">NUH88_09725</name>
</gene>
<protein>
    <submittedName>
        <fullName evidence="1">Uncharacterized protein</fullName>
    </submittedName>
</protein>
<keyword evidence="2" id="KW-1185">Reference proteome</keyword>
<evidence type="ECO:0000313" key="1">
    <source>
        <dbReference type="EMBL" id="UUX51966.1"/>
    </source>
</evidence>
<name>A0A9J7AY18_9PROT</name>